<dbReference type="InterPro" id="IPR023753">
    <property type="entry name" value="FAD/NAD-binding_dom"/>
</dbReference>
<keyword evidence="5" id="KW-0560">Oxidoreductase</keyword>
<keyword evidence="4" id="KW-0274">FAD</keyword>
<dbReference type="GO" id="GO:0003955">
    <property type="term" value="F:NAD(P)H dehydrogenase (quinone) activity"/>
    <property type="evidence" value="ECO:0007669"/>
    <property type="project" value="TreeGrafter"/>
</dbReference>
<dbReference type="GO" id="GO:0019646">
    <property type="term" value="P:aerobic electron transport chain"/>
    <property type="evidence" value="ECO:0007669"/>
    <property type="project" value="TreeGrafter"/>
</dbReference>
<accession>Q31D99</accession>
<dbReference type="Proteomes" id="UP000002715">
    <property type="component" value="Chromosome"/>
</dbReference>
<evidence type="ECO:0000259" key="6">
    <source>
        <dbReference type="Pfam" id="PF07992"/>
    </source>
</evidence>
<feature type="domain" description="FAD/NAD(P)-binding" evidence="6">
    <location>
        <begin position="14"/>
        <end position="312"/>
    </location>
</feature>
<dbReference type="InterPro" id="IPR051169">
    <property type="entry name" value="NADH-Q_oxidoreductase"/>
</dbReference>
<evidence type="ECO:0000256" key="4">
    <source>
        <dbReference type="ARBA" id="ARBA00022827"/>
    </source>
</evidence>
<evidence type="ECO:0000313" key="8">
    <source>
        <dbReference type="Proteomes" id="UP000002715"/>
    </source>
</evidence>
<dbReference type="HOGENOM" id="CLU_021377_7_1_3"/>
<dbReference type="STRING" id="74546.PMT9312_0085"/>
<evidence type="ECO:0000256" key="5">
    <source>
        <dbReference type="ARBA" id="ARBA00023002"/>
    </source>
</evidence>
<dbReference type="PRINTS" id="PR00411">
    <property type="entry name" value="PNDRDTASEI"/>
</dbReference>
<dbReference type="EMBL" id="CP000111">
    <property type="protein sequence ID" value="ABB49146.1"/>
    <property type="molecule type" value="Genomic_DNA"/>
</dbReference>
<dbReference type="PANTHER" id="PTHR42913">
    <property type="entry name" value="APOPTOSIS-INDUCING FACTOR 1"/>
    <property type="match status" value="1"/>
</dbReference>
<dbReference type="PANTHER" id="PTHR42913:SF3">
    <property type="entry name" value="64 KDA MITOCHONDRIAL NADH DEHYDROGENASE (EUROFUNG)"/>
    <property type="match status" value="1"/>
</dbReference>
<dbReference type="PRINTS" id="PR00368">
    <property type="entry name" value="FADPNR"/>
</dbReference>
<reference evidence="8" key="1">
    <citation type="submission" date="2005-07" db="EMBL/GenBank/DDBJ databases">
        <title>Complete sequence of Prochlorococcus marinus str. MIT 9312.</title>
        <authorList>
            <consortium name="US DOE Joint Genome Institute"/>
            <person name="Copeland A."/>
            <person name="Lucas S."/>
            <person name="Lapidus A."/>
            <person name="Barry K."/>
            <person name="Detter J.C."/>
            <person name="Glavina T."/>
            <person name="Hammon N."/>
            <person name="Israni S."/>
            <person name="Pitluck S."/>
            <person name="Thiel J."/>
            <person name="Schmutz J."/>
            <person name="Larimer F."/>
            <person name="Land M."/>
            <person name="Kyrpides N."/>
            <person name="Lykidis A."/>
            <person name="Richardson P."/>
        </authorList>
    </citation>
    <scope>NUCLEOTIDE SEQUENCE [LARGE SCALE GENOMIC DNA]</scope>
    <source>
        <strain evidence="8">MIT 9312</strain>
    </source>
</reference>
<dbReference type="Gene3D" id="3.50.50.100">
    <property type="match status" value="1"/>
</dbReference>
<proteinExistence type="inferred from homology"/>
<sequence length="404" mass="45315">MDNNISLMKAIQKPIVIVGAGFAGMTAALNIKNLNPSLPVIVVDSASNFIFKPLMYEVLSKEIRLWEATPKFANIFSDAGITFLKNCLTKISFKENILEFSDELKLSFQYLVICTGSIPNTFLIKGVEENCYFFNDFHDLNKVKSFLKESQKTLLHKKLFIVGGGPSGIELACKIKDIYKDQFEINVIERSNEILSRNKIFNREQAETALEKRKINVLLNTTVKEVSETRIIISSEDGITSLDKDIVIWTAGVKPNLSYLQTDEITKKFGRILVNNNLQIENHNNCFAIGDISIIAGMEDLPITAQVAMQEGNHLAKNLELLIQGKDPLPFEFQDNGEMISLGIGEASIAGLGVTLSGKLAFEARRLIYASKLPDINESLKSAYSWIFHKKSIFQNFLKKDNFN</sequence>
<dbReference type="eggNOG" id="COG1252">
    <property type="taxonomic scope" value="Bacteria"/>
</dbReference>
<dbReference type="KEGG" id="pmi:PMT9312_0085"/>
<dbReference type="AlphaFoldDB" id="Q31D99"/>
<protein>
    <submittedName>
        <fullName evidence="7">Putative NADH dehydrogenase, transport associated</fullName>
    </submittedName>
</protein>
<dbReference type="InterPro" id="IPR036188">
    <property type="entry name" value="FAD/NAD-bd_sf"/>
</dbReference>
<evidence type="ECO:0000256" key="2">
    <source>
        <dbReference type="ARBA" id="ARBA00005272"/>
    </source>
</evidence>
<dbReference type="SUPFAM" id="SSF51905">
    <property type="entry name" value="FAD/NAD(P)-binding domain"/>
    <property type="match status" value="2"/>
</dbReference>
<organism evidence="7 8">
    <name type="scientific">Prochlorococcus marinus (strain MIT 9312)</name>
    <dbReference type="NCBI Taxonomy" id="74546"/>
    <lineage>
        <taxon>Bacteria</taxon>
        <taxon>Bacillati</taxon>
        <taxon>Cyanobacteriota</taxon>
        <taxon>Cyanophyceae</taxon>
        <taxon>Synechococcales</taxon>
        <taxon>Prochlorococcaceae</taxon>
        <taxon>Prochlorococcus</taxon>
    </lineage>
</organism>
<name>Q31D99_PROM9</name>
<evidence type="ECO:0000256" key="1">
    <source>
        <dbReference type="ARBA" id="ARBA00001974"/>
    </source>
</evidence>
<evidence type="ECO:0000313" key="7">
    <source>
        <dbReference type="EMBL" id="ABB49146.1"/>
    </source>
</evidence>
<comment type="similarity">
    <text evidence="2">Belongs to the NADH dehydrogenase family.</text>
</comment>
<comment type="cofactor">
    <cofactor evidence="1">
        <name>FAD</name>
        <dbReference type="ChEBI" id="CHEBI:57692"/>
    </cofactor>
</comment>
<dbReference type="Pfam" id="PF07992">
    <property type="entry name" value="Pyr_redox_2"/>
    <property type="match status" value="1"/>
</dbReference>
<evidence type="ECO:0000256" key="3">
    <source>
        <dbReference type="ARBA" id="ARBA00022630"/>
    </source>
</evidence>
<keyword evidence="3" id="KW-0285">Flavoprotein</keyword>
<gene>
    <name evidence="7" type="ordered locus">PMT9312_0085</name>
</gene>